<keyword evidence="6" id="KW-0325">Glycoprotein</keyword>
<keyword evidence="2 7" id="KW-0732">Signal</keyword>
<protein>
    <submittedName>
        <fullName evidence="9">GM24050</fullName>
    </submittedName>
</protein>
<dbReference type="GO" id="GO:0016787">
    <property type="term" value="F:hydrolase activity"/>
    <property type="evidence" value="ECO:0007669"/>
    <property type="project" value="UniProtKB-KW"/>
</dbReference>
<dbReference type="SMR" id="B4HGV2"/>
<feature type="chain" id="PRO_5002808747" evidence="7">
    <location>
        <begin position="19"/>
        <end position="475"/>
    </location>
</feature>
<comment type="similarity">
    <text evidence="1">Belongs to the AB hydrolase superfamily. Lipase family.</text>
</comment>
<dbReference type="OMA" id="SSHNCKE"/>
<evidence type="ECO:0000313" key="10">
    <source>
        <dbReference type="Proteomes" id="UP000001292"/>
    </source>
</evidence>
<dbReference type="Gene3D" id="3.40.50.1820">
    <property type="entry name" value="alpha/beta hydrolase"/>
    <property type="match status" value="2"/>
</dbReference>
<evidence type="ECO:0000256" key="6">
    <source>
        <dbReference type="ARBA" id="ARBA00023180"/>
    </source>
</evidence>
<dbReference type="Pfam" id="PF04083">
    <property type="entry name" value="Abhydro_lipase"/>
    <property type="match status" value="1"/>
</dbReference>
<dbReference type="HOGENOM" id="CLU_575232_0_0_1"/>
<keyword evidence="5" id="KW-0443">Lipid metabolism</keyword>
<dbReference type="GO" id="GO:0016042">
    <property type="term" value="P:lipid catabolic process"/>
    <property type="evidence" value="ECO:0007669"/>
    <property type="project" value="UniProtKB-KW"/>
</dbReference>
<accession>B4HGV2</accession>
<keyword evidence="4" id="KW-0442">Lipid degradation</keyword>
<evidence type="ECO:0000256" key="7">
    <source>
        <dbReference type="SAM" id="SignalP"/>
    </source>
</evidence>
<reference evidence="9 10" key="1">
    <citation type="journal article" date="2007" name="Nature">
        <title>Evolution of genes and genomes on the Drosophila phylogeny.</title>
        <authorList>
            <consortium name="Drosophila 12 Genomes Consortium"/>
            <person name="Clark A.G."/>
            <person name="Eisen M.B."/>
            <person name="Smith D.R."/>
            <person name="Bergman C.M."/>
            <person name="Oliver B."/>
            <person name="Markow T.A."/>
            <person name="Kaufman T.C."/>
            <person name="Kellis M."/>
            <person name="Gelbart W."/>
            <person name="Iyer V.N."/>
            <person name="Pollard D.A."/>
            <person name="Sackton T.B."/>
            <person name="Larracuente A.M."/>
            <person name="Singh N.D."/>
            <person name="Abad J.P."/>
            <person name="Abt D.N."/>
            <person name="Adryan B."/>
            <person name="Aguade M."/>
            <person name="Akashi H."/>
            <person name="Anderson W.W."/>
            <person name="Aquadro C.F."/>
            <person name="Ardell D.H."/>
            <person name="Arguello R."/>
            <person name="Artieri C.G."/>
            <person name="Barbash D.A."/>
            <person name="Barker D."/>
            <person name="Barsanti P."/>
            <person name="Batterham P."/>
            <person name="Batzoglou S."/>
            <person name="Begun D."/>
            <person name="Bhutkar A."/>
            <person name="Blanco E."/>
            <person name="Bosak S.A."/>
            <person name="Bradley R.K."/>
            <person name="Brand A.D."/>
            <person name="Brent M.R."/>
            <person name="Brooks A.N."/>
            <person name="Brown R.H."/>
            <person name="Butlin R.K."/>
            <person name="Caggese C."/>
            <person name="Calvi B.R."/>
            <person name="Bernardo de Carvalho A."/>
            <person name="Caspi A."/>
            <person name="Castrezana S."/>
            <person name="Celniker S.E."/>
            <person name="Chang J.L."/>
            <person name="Chapple C."/>
            <person name="Chatterji S."/>
            <person name="Chinwalla A."/>
            <person name="Civetta A."/>
            <person name="Clifton S.W."/>
            <person name="Comeron J.M."/>
            <person name="Costello J.C."/>
            <person name="Coyne J.A."/>
            <person name="Daub J."/>
            <person name="David R.G."/>
            <person name="Delcher A.L."/>
            <person name="Delehaunty K."/>
            <person name="Do C.B."/>
            <person name="Ebling H."/>
            <person name="Edwards K."/>
            <person name="Eickbush T."/>
            <person name="Evans J.D."/>
            <person name="Filipski A."/>
            <person name="Findeiss S."/>
            <person name="Freyhult E."/>
            <person name="Fulton L."/>
            <person name="Fulton R."/>
            <person name="Garcia A.C."/>
            <person name="Gardiner A."/>
            <person name="Garfield D.A."/>
            <person name="Garvin B.E."/>
            <person name="Gibson G."/>
            <person name="Gilbert D."/>
            <person name="Gnerre S."/>
            <person name="Godfrey J."/>
            <person name="Good R."/>
            <person name="Gotea V."/>
            <person name="Gravely B."/>
            <person name="Greenberg A.J."/>
            <person name="Griffiths-Jones S."/>
            <person name="Gross S."/>
            <person name="Guigo R."/>
            <person name="Gustafson E.A."/>
            <person name="Haerty W."/>
            <person name="Hahn M.W."/>
            <person name="Halligan D.L."/>
            <person name="Halpern A.L."/>
            <person name="Halter G.M."/>
            <person name="Han M.V."/>
            <person name="Heger A."/>
            <person name="Hillier L."/>
            <person name="Hinrichs A.S."/>
            <person name="Holmes I."/>
            <person name="Hoskins R.A."/>
            <person name="Hubisz M.J."/>
            <person name="Hultmark D."/>
            <person name="Huntley M.A."/>
            <person name="Jaffe D.B."/>
            <person name="Jagadeeshan S."/>
            <person name="Jeck W.R."/>
            <person name="Johnson J."/>
            <person name="Jones C.D."/>
            <person name="Jordan W.C."/>
            <person name="Karpen G.H."/>
            <person name="Kataoka E."/>
            <person name="Keightley P.D."/>
            <person name="Kheradpour P."/>
            <person name="Kirkness E.F."/>
            <person name="Koerich L.B."/>
            <person name="Kristiansen K."/>
            <person name="Kudrna D."/>
            <person name="Kulathinal R.J."/>
            <person name="Kumar S."/>
            <person name="Kwok R."/>
            <person name="Lander E."/>
            <person name="Langley C.H."/>
            <person name="Lapoint R."/>
            <person name="Lazzaro B.P."/>
            <person name="Lee S.J."/>
            <person name="Levesque L."/>
            <person name="Li R."/>
            <person name="Lin C.F."/>
            <person name="Lin M.F."/>
            <person name="Lindblad-Toh K."/>
            <person name="Llopart A."/>
            <person name="Long M."/>
            <person name="Low L."/>
            <person name="Lozovsky E."/>
            <person name="Lu J."/>
            <person name="Luo M."/>
            <person name="Machado C.A."/>
            <person name="Makalowski W."/>
            <person name="Marzo M."/>
            <person name="Matsuda M."/>
            <person name="Matzkin L."/>
            <person name="McAllister B."/>
            <person name="McBride C.S."/>
            <person name="McKernan B."/>
            <person name="McKernan K."/>
            <person name="Mendez-Lago M."/>
            <person name="Minx P."/>
            <person name="Mollenhauer M.U."/>
            <person name="Montooth K."/>
            <person name="Mount S.M."/>
            <person name="Mu X."/>
            <person name="Myers E."/>
            <person name="Negre B."/>
            <person name="Newfeld S."/>
            <person name="Nielsen R."/>
            <person name="Noor M.A."/>
            <person name="O'Grady P."/>
            <person name="Pachter L."/>
            <person name="Papaceit M."/>
            <person name="Parisi M.J."/>
            <person name="Parisi M."/>
            <person name="Parts L."/>
            <person name="Pedersen J.S."/>
            <person name="Pesole G."/>
            <person name="Phillippy A.M."/>
            <person name="Ponting C.P."/>
            <person name="Pop M."/>
            <person name="Porcelli D."/>
            <person name="Powell J.R."/>
            <person name="Prohaska S."/>
            <person name="Pruitt K."/>
            <person name="Puig M."/>
            <person name="Quesneville H."/>
            <person name="Ram K.R."/>
            <person name="Rand D."/>
            <person name="Rasmussen M.D."/>
            <person name="Reed L.K."/>
            <person name="Reenan R."/>
            <person name="Reily A."/>
            <person name="Remington K.A."/>
            <person name="Rieger T.T."/>
            <person name="Ritchie M.G."/>
            <person name="Robin C."/>
            <person name="Rogers Y.H."/>
            <person name="Rohde C."/>
            <person name="Rozas J."/>
            <person name="Rubenfield M.J."/>
            <person name="Ruiz A."/>
            <person name="Russo S."/>
            <person name="Salzberg S.L."/>
            <person name="Sanchez-Gracia A."/>
            <person name="Saranga D.J."/>
            <person name="Sato H."/>
            <person name="Schaeffer S.W."/>
            <person name="Schatz M.C."/>
            <person name="Schlenke T."/>
            <person name="Schwartz R."/>
            <person name="Segarra C."/>
            <person name="Singh R.S."/>
            <person name="Sirot L."/>
            <person name="Sirota M."/>
            <person name="Sisneros N.B."/>
            <person name="Smith C.D."/>
            <person name="Smith T.F."/>
            <person name="Spieth J."/>
            <person name="Stage D.E."/>
            <person name="Stark A."/>
            <person name="Stephan W."/>
            <person name="Strausberg R.L."/>
            <person name="Strempel S."/>
            <person name="Sturgill D."/>
            <person name="Sutton G."/>
            <person name="Sutton G.G."/>
            <person name="Tao W."/>
            <person name="Teichmann S."/>
            <person name="Tobari Y.N."/>
            <person name="Tomimura Y."/>
            <person name="Tsolas J.M."/>
            <person name="Valente V.L."/>
            <person name="Venter E."/>
            <person name="Venter J.C."/>
            <person name="Vicario S."/>
            <person name="Vieira F.G."/>
            <person name="Vilella A.J."/>
            <person name="Villasante A."/>
            <person name="Walenz B."/>
            <person name="Wang J."/>
            <person name="Wasserman M."/>
            <person name="Watts T."/>
            <person name="Wilson D."/>
            <person name="Wilson R.K."/>
            <person name="Wing R.A."/>
            <person name="Wolfner M.F."/>
            <person name="Wong A."/>
            <person name="Wong G.K."/>
            <person name="Wu C.I."/>
            <person name="Wu G."/>
            <person name="Yamamoto D."/>
            <person name="Yang H.P."/>
            <person name="Yang S.P."/>
            <person name="Yorke J.A."/>
            <person name="Yoshida K."/>
            <person name="Zdobnov E."/>
            <person name="Zhang P."/>
            <person name="Zhang Y."/>
            <person name="Zimin A.V."/>
            <person name="Baldwin J."/>
            <person name="Abdouelleil A."/>
            <person name="Abdulkadir J."/>
            <person name="Abebe A."/>
            <person name="Abera B."/>
            <person name="Abreu J."/>
            <person name="Acer S.C."/>
            <person name="Aftuck L."/>
            <person name="Alexander A."/>
            <person name="An P."/>
            <person name="Anderson E."/>
            <person name="Anderson S."/>
            <person name="Arachi H."/>
            <person name="Azer M."/>
            <person name="Bachantsang P."/>
            <person name="Barry A."/>
            <person name="Bayul T."/>
            <person name="Berlin A."/>
            <person name="Bessette D."/>
            <person name="Bloom T."/>
            <person name="Blye J."/>
            <person name="Boguslavskiy L."/>
            <person name="Bonnet C."/>
            <person name="Boukhgalter B."/>
            <person name="Bourzgui I."/>
            <person name="Brown A."/>
            <person name="Cahill P."/>
            <person name="Channer S."/>
            <person name="Cheshatsang Y."/>
            <person name="Chuda L."/>
            <person name="Citroen M."/>
            <person name="Collymore A."/>
            <person name="Cooke P."/>
            <person name="Costello M."/>
            <person name="D'Aco K."/>
            <person name="Daza R."/>
            <person name="De Haan G."/>
            <person name="DeGray S."/>
            <person name="DeMaso C."/>
            <person name="Dhargay N."/>
            <person name="Dooley K."/>
            <person name="Dooley E."/>
            <person name="Doricent M."/>
            <person name="Dorje P."/>
            <person name="Dorjee K."/>
            <person name="Dupes A."/>
            <person name="Elong R."/>
            <person name="Falk J."/>
            <person name="Farina A."/>
            <person name="Faro S."/>
            <person name="Ferguson D."/>
            <person name="Fisher S."/>
            <person name="Foley C.D."/>
            <person name="Franke A."/>
            <person name="Friedrich D."/>
            <person name="Gadbois L."/>
            <person name="Gearin G."/>
            <person name="Gearin C.R."/>
            <person name="Giannoukos G."/>
            <person name="Goode T."/>
            <person name="Graham J."/>
            <person name="Grandbois E."/>
            <person name="Grewal S."/>
            <person name="Gyaltsen K."/>
            <person name="Hafez N."/>
            <person name="Hagos B."/>
            <person name="Hall J."/>
            <person name="Henson C."/>
            <person name="Hollinger A."/>
            <person name="Honan T."/>
            <person name="Huard M.D."/>
            <person name="Hughes L."/>
            <person name="Hurhula B."/>
            <person name="Husby M.E."/>
            <person name="Kamat A."/>
            <person name="Kanga B."/>
            <person name="Kashin S."/>
            <person name="Khazanovich D."/>
            <person name="Kisner P."/>
            <person name="Lance K."/>
            <person name="Lara M."/>
            <person name="Lee W."/>
            <person name="Lennon N."/>
            <person name="Letendre F."/>
            <person name="LeVine R."/>
            <person name="Lipovsky A."/>
            <person name="Liu X."/>
            <person name="Liu J."/>
            <person name="Liu S."/>
            <person name="Lokyitsang T."/>
            <person name="Lokyitsang Y."/>
            <person name="Lubonja R."/>
            <person name="Lui A."/>
            <person name="MacDonald P."/>
            <person name="Magnisalis V."/>
            <person name="Maru K."/>
            <person name="Matthews C."/>
            <person name="McCusker W."/>
            <person name="McDonough S."/>
            <person name="Mehta T."/>
            <person name="Meldrim J."/>
            <person name="Meneus L."/>
            <person name="Mihai O."/>
            <person name="Mihalev A."/>
            <person name="Mihova T."/>
            <person name="Mittelman R."/>
            <person name="Mlenga V."/>
            <person name="Montmayeur A."/>
            <person name="Mulrain L."/>
            <person name="Navidi A."/>
            <person name="Naylor J."/>
            <person name="Negash T."/>
            <person name="Nguyen T."/>
            <person name="Nguyen N."/>
            <person name="Nicol R."/>
            <person name="Norbu C."/>
            <person name="Norbu N."/>
            <person name="Novod N."/>
            <person name="O'Neill B."/>
            <person name="Osman S."/>
            <person name="Markiewicz E."/>
            <person name="Oyono O.L."/>
            <person name="Patti C."/>
            <person name="Phunkhang P."/>
            <person name="Pierre F."/>
            <person name="Priest M."/>
            <person name="Raghuraman S."/>
            <person name="Rege F."/>
            <person name="Reyes R."/>
            <person name="Rise C."/>
            <person name="Rogov P."/>
            <person name="Ross K."/>
            <person name="Ryan E."/>
            <person name="Settipalli S."/>
            <person name="Shea T."/>
            <person name="Sherpa N."/>
            <person name="Shi L."/>
            <person name="Shih D."/>
            <person name="Sparrow T."/>
            <person name="Spaulding J."/>
            <person name="Stalker J."/>
            <person name="Stange-Thomann N."/>
            <person name="Stavropoulos S."/>
            <person name="Stone C."/>
            <person name="Strader C."/>
            <person name="Tesfaye S."/>
            <person name="Thomson T."/>
            <person name="Thoulutsang Y."/>
            <person name="Thoulutsang D."/>
            <person name="Topham K."/>
            <person name="Topping I."/>
            <person name="Tsamla T."/>
            <person name="Vassiliev H."/>
            <person name="Vo A."/>
            <person name="Wangchuk T."/>
            <person name="Wangdi T."/>
            <person name="Weiand M."/>
            <person name="Wilkinson J."/>
            <person name="Wilson A."/>
            <person name="Yadav S."/>
            <person name="Young G."/>
            <person name="Yu Q."/>
            <person name="Zembek L."/>
            <person name="Zhong D."/>
            <person name="Zimmer A."/>
            <person name="Zwirko Z."/>
            <person name="Jaffe D.B."/>
            <person name="Alvarez P."/>
            <person name="Brockman W."/>
            <person name="Butler J."/>
            <person name="Chin C."/>
            <person name="Gnerre S."/>
            <person name="Grabherr M."/>
            <person name="Kleber M."/>
            <person name="Mauceli E."/>
            <person name="MacCallum I."/>
        </authorList>
    </citation>
    <scope>NUCLEOTIDE SEQUENCE [LARGE SCALE GENOMIC DNA]</scope>
    <source>
        <strain evidence="10">Rob3c / Tucson 14021-0248.25</strain>
    </source>
</reference>
<evidence type="ECO:0000313" key="9">
    <source>
        <dbReference type="EMBL" id="EDW42423.1"/>
    </source>
</evidence>
<sequence length="475" mass="54940">MLLMELVIFFDWLLIVSGMPKVKFGLQNFTGRGKDYRIKVITGVRIINKHGYPVETHTVRTADGYILDMFRIPSSPNCKEDGFKPSVLLQHGLISLADSFLMMGPRNGLPFMLADRCYDVWLSNSRGVRYSQRHIRLKASQDAFWRFSWHEMGMEDLPAMIDYILSTTSEEALHFVCHSQGCTTLLVLLSMKPEYNRMIKTANMMAPAAFMKHARNKLLNMFGNIIMSMKDSRFFWPLRSYKIPAIGFLQKLQWRTNIIYEYSTHPGAISTRQPKHFLQLRKSGKFRPYDFGDWRNNKLYNQATPPDYPLENVRPQSPIQIYHSHGDDLVARKDIHILISKLDQMLPILLGICFVWLSNTKQRALHFLGHSQGCTTLGVLLSMRPEYNKLVKTAVLLAPAVFMRHTSTLSQTIFRRFIMAMPDKEYMYHNRVFNKLLSNVCGLFIARVFCTTFYLISNGKISKHKTQSVYTSTTS</sequence>
<evidence type="ECO:0000256" key="3">
    <source>
        <dbReference type="ARBA" id="ARBA00022801"/>
    </source>
</evidence>
<evidence type="ECO:0000256" key="1">
    <source>
        <dbReference type="ARBA" id="ARBA00010701"/>
    </source>
</evidence>
<dbReference type="PANTHER" id="PTHR11005">
    <property type="entry name" value="LYSOSOMAL ACID LIPASE-RELATED"/>
    <property type="match status" value="1"/>
</dbReference>
<dbReference type="Proteomes" id="UP000001292">
    <property type="component" value="Unassembled WGS sequence"/>
</dbReference>
<dbReference type="SUPFAM" id="SSF53474">
    <property type="entry name" value="alpha/beta-Hydrolases"/>
    <property type="match status" value="2"/>
</dbReference>
<dbReference type="FunFam" id="3.40.50.1820:FF:000057">
    <property type="entry name" value="Lipase"/>
    <property type="match status" value="1"/>
</dbReference>
<dbReference type="AlphaFoldDB" id="B4HGV2"/>
<dbReference type="InterPro" id="IPR006693">
    <property type="entry name" value="AB_hydrolase_lipase"/>
</dbReference>
<dbReference type="InterPro" id="IPR029058">
    <property type="entry name" value="AB_hydrolase_fold"/>
</dbReference>
<dbReference type="STRING" id="7238.B4HGV2"/>
<proteinExistence type="inferred from homology"/>
<evidence type="ECO:0000259" key="8">
    <source>
        <dbReference type="Pfam" id="PF04083"/>
    </source>
</evidence>
<evidence type="ECO:0000256" key="4">
    <source>
        <dbReference type="ARBA" id="ARBA00022963"/>
    </source>
</evidence>
<keyword evidence="10" id="KW-1185">Reference proteome</keyword>
<name>B4HGV2_DROSE</name>
<organism evidence="10">
    <name type="scientific">Drosophila sechellia</name>
    <name type="common">Fruit fly</name>
    <dbReference type="NCBI Taxonomy" id="7238"/>
    <lineage>
        <taxon>Eukaryota</taxon>
        <taxon>Metazoa</taxon>
        <taxon>Ecdysozoa</taxon>
        <taxon>Arthropoda</taxon>
        <taxon>Hexapoda</taxon>
        <taxon>Insecta</taxon>
        <taxon>Pterygota</taxon>
        <taxon>Neoptera</taxon>
        <taxon>Endopterygota</taxon>
        <taxon>Diptera</taxon>
        <taxon>Brachycera</taxon>
        <taxon>Muscomorpha</taxon>
        <taxon>Ephydroidea</taxon>
        <taxon>Drosophilidae</taxon>
        <taxon>Drosophila</taxon>
        <taxon>Sophophora</taxon>
    </lineage>
</organism>
<evidence type="ECO:0000256" key="5">
    <source>
        <dbReference type="ARBA" id="ARBA00023098"/>
    </source>
</evidence>
<feature type="signal peptide" evidence="7">
    <location>
        <begin position="1"/>
        <end position="18"/>
    </location>
</feature>
<gene>
    <name evidence="9" type="primary">Dsec\GM24050</name>
    <name evidence="9" type="ORF">Dsec_GM24050</name>
</gene>
<dbReference type="PhylomeDB" id="B4HGV2"/>
<keyword evidence="3" id="KW-0378">Hydrolase</keyword>
<evidence type="ECO:0000256" key="2">
    <source>
        <dbReference type="ARBA" id="ARBA00022729"/>
    </source>
</evidence>
<feature type="domain" description="Partial AB-hydrolase lipase" evidence="8">
    <location>
        <begin position="45"/>
        <end position="103"/>
    </location>
</feature>
<dbReference type="EMBL" id="CH480815">
    <property type="protein sequence ID" value="EDW42423.1"/>
    <property type="molecule type" value="Genomic_DNA"/>
</dbReference>